<feature type="transmembrane region" description="Helical" evidence="1">
    <location>
        <begin position="23"/>
        <end position="44"/>
    </location>
</feature>
<evidence type="ECO:0000256" key="1">
    <source>
        <dbReference type="SAM" id="Phobius"/>
    </source>
</evidence>
<keyword evidence="1" id="KW-1133">Transmembrane helix</keyword>
<organism evidence="2 3">
    <name type="scientific">Streptomyces yatensis</name>
    <dbReference type="NCBI Taxonomy" id="155177"/>
    <lineage>
        <taxon>Bacteria</taxon>
        <taxon>Bacillati</taxon>
        <taxon>Actinomycetota</taxon>
        <taxon>Actinomycetes</taxon>
        <taxon>Kitasatosporales</taxon>
        <taxon>Streptomycetaceae</taxon>
        <taxon>Streptomyces</taxon>
        <taxon>Streptomyces violaceusniger group</taxon>
    </lineage>
</organism>
<reference evidence="3" key="1">
    <citation type="journal article" date="2019" name="Int. J. Syst. Evol. Microbiol.">
        <title>The Global Catalogue of Microorganisms (GCM) 10K type strain sequencing project: providing services to taxonomists for standard genome sequencing and annotation.</title>
        <authorList>
            <consortium name="The Broad Institute Genomics Platform"/>
            <consortium name="The Broad Institute Genome Sequencing Center for Infectious Disease"/>
            <person name="Wu L."/>
            <person name="Ma J."/>
        </authorList>
    </citation>
    <scope>NUCLEOTIDE SEQUENCE [LARGE SCALE GENOMIC DNA]</scope>
    <source>
        <strain evidence="3">JCM 13244</strain>
    </source>
</reference>
<comment type="caution">
    <text evidence="2">The sequence shown here is derived from an EMBL/GenBank/DDBJ whole genome shotgun (WGS) entry which is preliminary data.</text>
</comment>
<proteinExistence type="predicted"/>
<evidence type="ECO:0000313" key="2">
    <source>
        <dbReference type="EMBL" id="GAA1733485.1"/>
    </source>
</evidence>
<dbReference type="EMBL" id="BAAALR010000175">
    <property type="protein sequence ID" value="GAA1733485.1"/>
    <property type="molecule type" value="Genomic_DNA"/>
</dbReference>
<keyword evidence="1" id="KW-0812">Transmembrane</keyword>
<accession>A0ABP4VSS0</accession>
<gene>
    <name evidence="2" type="ORF">GCM10009680_87200</name>
</gene>
<name>A0ABP4VSS0_9ACTN</name>
<evidence type="ECO:0000313" key="3">
    <source>
        <dbReference type="Proteomes" id="UP001499947"/>
    </source>
</evidence>
<dbReference type="Proteomes" id="UP001499947">
    <property type="component" value="Unassembled WGS sequence"/>
</dbReference>
<keyword evidence="1" id="KW-0472">Membrane</keyword>
<evidence type="ECO:0008006" key="4">
    <source>
        <dbReference type="Google" id="ProtNLM"/>
    </source>
</evidence>
<sequence length="80" mass="8249">MNNQIPVHPLCVEGPGRAGSTPLPAPAVAVVIVVVLVTAVMVACRMPLETVITTITAGGLLAVELLRRTIAALAPRSRTL</sequence>
<dbReference type="RefSeq" id="WP_211121249.1">
    <property type="nucleotide sequence ID" value="NZ_BAAALR010000175.1"/>
</dbReference>
<protein>
    <recommendedName>
        <fullName evidence="4">SpdD protein</fullName>
    </recommendedName>
</protein>
<keyword evidence="3" id="KW-1185">Reference proteome</keyword>